<accession>A0AAV4XYE7</accession>
<protein>
    <submittedName>
        <fullName evidence="1">Uncharacterized protein</fullName>
    </submittedName>
</protein>
<name>A0AAV4XYE7_CAEEX</name>
<comment type="caution">
    <text evidence="1">The sequence shown here is derived from an EMBL/GenBank/DDBJ whole genome shotgun (WGS) entry which is preliminary data.</text>
</comment>
<dbReference type="AlphaFoldDB" id="A0AAV4XYE7"/>
<dbReference type="Proteomes" id="UP001054945">
    <property type="component" value="Unassembled WGS sequence"/>
</dbReference>
<sequence>MHKKLRELTSTRAVIHFLANSYRYLMVERYKNTYRCTDILHSTLLMKNSASSHKSATECKPRPLDSDLRLLKSKLTDWLASDLTTQVIVKRM</sequence>
<keyword evidence="2" id="KW-1185">Reference proteome</keyword>
<proteinExistence type="predicted"/>
<reference evidence="1 2" key="1">
    <citation type="submission" date="2021-06" db="EMBL/GenBank/DDBJ databases">
        <title>Caerostris extrusa draft genome.</title>
        <authorList>
            <person name="Kono N."/>
            <person name="Arakawa K."/>
        </authorList>
    </citation>
    <scope>NUCLEOTIDE SEQUENCE [LARGE SCALE GENOMIC DNA]</scope>
</reference>
<evidence type="ECO:0000313" key="2">
    <source>
        <dbReference type="Proteomes" id="UP001054945"/>
    </source>
</evidence>
<evidence type="ECO:0000313" key="1">
    <source>
        <dbReference type="EMBL" id="GIZ00147.1"/>
    </source>
</evidence>
<dbReference type="EMBL" id="BPLR01001125">
    <property type="protein sequence ID" value="GIZ00147.1"/>
    <property type="molecule type" value="Genomic_DNA"/>
</dbReference>
<organism evidence="1 2">
    <name type="scientific">Caerostris extrusa</name>
    <name type="common">Bark spider</name>
    <name type="synonym">Caerostris bankana</name>
    <dbReference type="NCBI Taxonomy" id="172846"/>
    <lineage>
        <taxon>Eukaryota</taxon>
        <taxon>Metazoa</taxon>
        <taxon>Ecdysozoa</taxon>
        <taxon>Arthropoda</taxon>
        <taxon>Chelicerata</taxon>
        <taxon>Arachnida</taxon>
        <taxon>Araneae</taxon>
        <taxon>Araneomorphae</taxon>
        <taxon>Entelegynae</taxon>
        <taxon>Araneoidea</taxon>
        <taxon>Araneidae</taxon>
        <taxon>Caerostris</taxon>
    </lineage>
</organism>
<gene>
    <name evidence="1" type="ORF">CEXT_552951</name>
</gene>